<evidence type="ECO:0000313" key="14">
    <source>
        <dbReference type="Proteomes" id="UP001231518"/>
    </source>
</evidence>
<feature type="compositionally biased region" description="Polar residues" evidence="12">
    <location>
        <begin position="928"/>
        <end position="945"/>
    </location>
</feature>
<feature type="repeat" description="FG-GAP" evidence="10">
    <location>
        <begin position="303"/>
        <end position="367"/>
    </location>
</feature>
<evidence type="ECO:0000256" key="2">
    <source>
        <dbReference type="ARBA" id="ARBA00008054"/>
    </source>
</evidence>
<dbReference type="SUPFAM" id="SSF69318">
    <property type="entry name" value="Integrin alpha N-terminal domain"/>
    <property type="match status" value="1"/>
</dbReference>
<dbReference type="PROSITE" id="PS51470">
    <property type="entry name" value="FG_GAP"/>
    <property type="match status" value="2"/>
</dbReference>
<dbReference type="Gene3D" id="1.20.5.930">
    <property type="entry name" value="Bicelle-embedded integrin alpha(iib) transmembrane segment"/>
    <property type="match status" value="1"/>
</dbReference>
<keyword evidence="9" id="KW-0325">Glycoprotein</keyword>
<dbReference type="InterPro" id="IPR013517">
    <property type="entry name" value="FG-GAP"/>
</dbReference>
<dbReference type="InterPro" id="IPR032695">
    <property type="entry name" value="Integrin_dom_sf"/>
</dbReference>
<dbReference type="Pfam" id="PF01839">
    <property type="entry name" value="FG-GAP"/>
    <property type="match status" value="2"/>
</dbReference>
<evidence type="ECO:0000256" key="7">
    <source>
        <dbReference type="ARBA" id="ARBA00023136"/>
    </source>
</evidence>
<sequence>MAKEAVFYIVVVVLFILKSSKASFVFHENTKIIFQPEYDAEYFGFSTILSPEGLLVGAPKAQEPEDHATGKPGMVFNCSLIDLDVKNVSCSPLKKSGRTGSESTYSRLPGILKDDMWFGATMVLLPNGRLMVNAPRWTSPYGKKHLLMNGVSFLQSSKGNRVIYPLKDYNRQAFVTNGSRREYGEYGTHLNFYAYGEAGASAAVTKMNTVILGAPGLLQWTGGIVTMTFYPSDTGTYMNKLPTANPYLTKDIGPDDYFGYSVESGIFQKDGNVLYVAGAPRFNIASGQVLLFDPPTQEMKALSVKAKIKGPQSGSYFGASLCCTDINGDGLDDLLVGAPTYVKNDAGLPYDQGAVFVYLTKEEDSKFILEEHGHVSGSGTNGAWFGISIADLGDIDGDGFRDIAIGAPWEDDGIGAVYIYKGYAKGLDTNKVQRIQPEGALGFGWSIAKGVDVDQNNCSDLAIGAHNSQTSYLYRCIPTMTVHASINVRNAINLPQNTTSFPAKFCVSAPSIKSWPHVEINMIAKIDVDPEYNRAMLSGDPKYTVNVKPGKEICDELNIEVNPNADLSKPINLILYLEPEELMTENSTTFLMNAARLSEASTLKTSFLIQLVRDCGEDLICRPWLVMKLEALDNPYIPGSNTTLGARVRILNTEEPAYAAKVNISIPMPPKRIPSACSLQGLEITCDVPSPLQRNEDIVWDIELDYNMNHDENKTEDIDLKIKAELSDALYRNITNDAEKELVISVEHNSNFSVFGKAVLNSTLMVGRDKLAAGANVTFKHYFEITNHGPSDSSATVVYIRRPEKANFTGNISGCEQSNLSVLKCVWSIPAKVSHPVYVSLQMDLSKEGNYLKENTTHNATTFVLVKSKLNYTPFEVTTTLVLEPESITWTLILICVLLGLLLLAVIVTILYKRGFFQRTTHKMLQQQKSSQRQLIEQNDSTSGQNEEEDDDIPLDSDDEIFK</sequence>
<organism evidence="13 14">
    <name type="scientific">Mythimna separata</name>
    <name type="common">Oriental armyworm</name>
    <name type="synonym">Pseudaletia separata</name>
    <dbReference type="NCBI Taxonomy" id="271217"/>
    <lineage>
        <taxon>Eukaryota</taxon>
        <taxon>Metazoa</taxon>
        <taxon>Ecdysozoa</taxon>
        <taxon>Arthropoda</taxon>
        <taxon>Hexapoda</taxon>
        <taxon>Insecta</taxon>
        <taxon>Pterygota</taxon>
        <taxon>Neoptera</taxon>
        <taxon>Endopterygota</taxon>
        <taxon>Lepidoptera</taxon>
        <taxon>Glossata</taxon>
        <taxon>Ditrysia</taxon>
        <taxon>Noctuoidea</taxon>
        <taxon>Noctuidae</taxon>
        <taxon>Noctuinae</taxon>
        <taxon>Hadenini</taxon>
        <taxon>Mythimna</taxon>
    </lineage>
</organism>
<keyword evidence="7 11" id="KW-0472">Membrane</keyword>
<dbReference type="Gene3D" id="2.130.10.130">
    <property type="entry name" value="Integrin alpha, N-terminal"/>
    <property type="match status" value="1"/>
</dbReference>
<keyword evidence="3 11" id="KW-0732">Signal</keyword>
<dbReference type="GO" id="GO:0008305">
    <property type="term" value="C:integrin complex"/>
    <property type="evidence" value="ECO:0007669"/>
    <property type="project" value="InterPro"/>
</dbReference>
<keyword evidence="5 11" id="KW-0130">Cell adhesion</keyword>
<dbReference type="GO" id="GO:0007160">
    <property type="term" value="P:cell-matrix adhesion"/>
    <property type="evidence" value="ECO:0007669"/>
    <property type="project" value="TreeGrafter"/>
</dbReference>
<dbReference type="GO" id="GO:0009897">
    <property type="term" value="C:external side of plasma membrane"/>
    <property type="evidence" value="ECO:0007669"/>
    <property type="project" value="TreeGrafter"/>
</dbReference>
<evidence type="ECO:0000256" key="12">
    <source>
        <dbReference type="SAM" id="MobiDB-lite"/>
    </source>
</evidence>
<dbReference type="Gene3D" id="2.60.40.1510">
    <property type="entry name" value="ntegrin, alpha v. Chain A, domain 3"/>
    <property type="match status" value="1"/>
</dbReference>
<evidence type="ECO:0000256" key="6">
    <source>
        <dbReference type="ARBA" id="ARBA00023037"/>
    </source>
</evidence>
<comment type="caution">
    <text evidence="13">The sequence shown here is derived from an EMBL/GenBank/DDBJ whole genome shotgun (WGS) entry which is preliminary data.</text>
</comment>
<feature type="transmembrane region" description="Helical" evidence="11">
    <location>
        <begin position="888"/>
        <end position="912"/>
    </location>
</feature>
<evidence type="ECO:0000313" key="13">
    <source>
        <dbReference type="EMBL" id="KAJ8721251.1"/>
    </source>
</evidence>
<dbReference type="GO" id="GO:0007229">
    <property type="term" value="P:integrin-mediated signaling pathway"/>
    <property type="evidence" value="ECO:0007669"/>
    <property type="project" value="UniProtKB-KW"/>
</dbReference>
<keyword evidence="11" id="KW-0812">Transmembrane</keyword>
<dbReference type="InterPro" id="IPR000413">
    <property type="entry name" value="Integrin_alpha"/>
</dbReference>
<dbReference type="EMBL" id="JARGEI010000013">
    <property type="protein sequence ID" value="KAJ8721251.1"/>
    <property type="molecule type" value="Genomic_DNA"/>
</dbReference>
<dbReference type="GO" id="GO:0005178">
    <property type="term" value="F:integrin binding"/>
    <property type="evidence" value="ECO:0007669"/>
    <property type="project" value="TreeGrafter"/>
</dbReference>
<dbReference type="SMART" id="SM00191">
    <property type="entry name" value="Int_alpha"/>
    <property type="match status" value="4"/>
</dbReference>
<feature type="signal peptide" evidence="11">
    <location>
        <begin position="1"/>
        <end position="22"/>
    </location>
</feature>
<dbReference type="PANTHER" id="PTHR23220">
    <property type="entry name" value="INTEGRIN ALPHA"/>
    <property type="match status" value="1"/>
</dbReference>
<comment type="similarity">
    <text evidence="2 11">Belongs to the integrin alpha chain family.</text>
</comment>
<feature type="compositionally biased region" description="Acidic residues" evidence="12">
    <location>
        <begin position="946"/>
        <end position="963"/>
    </location>
</feature>
<evidence type="ECO:0000256" key="10">
    <source>
        <dbReference type="PROSITE-ProRule" id="PRU00803"/>
    </source>
</evidence>
<feature type="repeat" description="FG-GAP" evidence="10">
    <location>
        <begin position="371"/>
        <end position="429"/>
    </location>
</feature>
<dbReference type="PRINTS" id="PR01185">
    <property type="entry name" value="INTEGRINA"/>
</dbReference>
<reference evidence="13" key="1">
    <citation type="submission" date="2023-03" db="EMBL/GenBank/DDBJ databases">
        <title>Chromosome-level genomes of two armyworms, Mythimna separata and Mythimna loreyi, provide insights into the biosynthesis and reception of sex pheromones.</title>
        <authorList>
            <person name="Zhao H."/>
        </authorList>
    </citation>
    <scope>NUCLEOTIDE SEQUENCE</scope>
    <source>
        <strain evidence="13">BeijingLab</strain>
        <tissue evidence="13">Pupa</tissue>
    </source>
</reference>
<dbReference type="SUPFAM" id="SSF69179">
    <property type="entry name" value="Integrin domains"/>
    <property type="match status" value="1"/>
</dbReference>
<evidence type="ECO:0000256" key="9">
    <source>
        <dbReference type="ARBA" id="ARBA00023180"/>
    </source>
</evidence>
<dbReference type="InterPro" id="IPR028994">
    <property type="entry name" value="Integrin_alpha_N"/>
</dbReference>
<evidence type="ECO:0000256" key="1">
    <source>
        <dbReference type="ARBA" id="ARBA00004479"/>
    </source>
</evidence>
<dbReference type="InterPro" id="IPR013519">
    <property type="entry name" value="Int_alpha_beta-p"/>
</dbReference>
<protein>
    <submittedName>
        <fullName evidence="13">Uncharacterized protein</fullName>
    </submittedName>
</protein>
<feature type="chain" id="PRO_5041766079" evidence="11">
    <location>
        <begin position="23"/>
        <end position="963"/>
    </location>
</feature>
<evidence type="ECO:0000256" key="11">
    <source>
        <dbReference type="RuleBase" id="RU003762"/>
    </source>
</evidence>
<keyword evidence="14" id="KW-1185">Reference proteome</keyword>
<dbReference type="GO" id="GO:0007157">
    <property type="term" value="P:heterophilic cell-cell adhesion via plasma membrane cell adhesion molecules"/>
    <property type="evidence" value="ECO:0007669"/>
    <property type="project" value="UniProtKB-ARBA"/>
</dbReference>
<comment type="subcellular location">
    <subcellularLocation>
        <location evidence="1 11">Membrane</location>
        <topology evidence="1 11">Single-pass type I membrane protein</topology>
    </subcellularLocation>
</comment>
<keyword evidence="6 11" id="KW-0401">Integrin</keyword>
<evidence type="ECO:0000256" key="4">
    <source>
        <dbReference type="ARBA" id="ARBA00022737"/>
    </source>
</evidence>
<dbReference type="AlphaFoldDB" id="A0AAD7YM18"/>
<dbReference type="PANTHER" id="PTHR23220:SF83">
    <property type="entry name" value="INTEGRIN ALPHA-PS3-RELATED"/>
    <property type="match status" value="1"/>
</dbReference>
<evidence type="ECO:0000256" key="8">
    <source>
        <dbReference type="ARBA" id="ARBA00023170"/>
    </source>
</evidence>
<keyword evidence="4" id="KW-0677">Repeat</keyword>
<dbReference type="PROSITE" id="PS00242">
    <property type="entry name" value="INTEGRIN_ALPHA"/>
    <property type="match status" value="1"/>
</dbReference>
<name>A0AAD7YM18_MYTSE</name>
<dbReference type="GO" id="GO:0033627">
    <property type="term" value="P:cell adhesion mediated by integrin"/>
    <property type="evidence" value="ECO:0007669"/>
    <property type="project" value="TreeGrafter"/>
</dbReference>
<accession>A0AAD7YM18</accession>
<proteinExistence type="inferred from homology"/>
<evidence type="ECO:0000256" key="3">
    <source>
        <dbReference type="ARBA" id="ARBA00022729"/>
    </source>
</evidence>
<feature type="region of interest" description="Disordered" evidence="12">
    <location>
        <begin position="928"/>
        <end position="963"/>
    </location>
</feature>
<dbReference type="InterPro" id="IPR018184">
    <property type="entry name" value="Integrin_alpha_C_CS"/>
</dbReference>
<gene>
    <name evidence="13" type="ORF">PYW07_002026</name>
</gene>
<evidence type="ECO:0000256" key="5">
    <source>
        <dbReference type="ARBA" id="ARBA00022889"/>
    </source>
</evidence>
<dbReference type="Proteomes" id="UP001231518">
    <property type="component" value="Chromosome 12"/>
</dbReference>
<keyword evidence="8 11" id="KW-0675">Receptor</keyword>
<keyword evidence="11" id="KW-1133">Transmembrane helix</keyword>